<dbReference type="EMBL" id="LVVK01000016">
    <property type="protein sequence ID" value="OPB41031.1"/>
    <property type="molecule type" value="Genomic_DNA"/>
</dbReference>
<dbReference type="InterPro" id="IPR014347">
    <property type="entry name" value="Tautomerase/MIF_sf"/>
</dbReference>
<keyword evidence="3" id="KW-1185">Reference proteome</keyword>
<feature type="domain" description="Tautomerase cis-CaaD-like" evidence="1">
    <location>
        <begin position="1"/>
        <end position="137"/>
    </location>
</feature>
<dbReference type="AlphaFoldDB" id="A0A1T3CJ48"/>
<dbReference type="SUPFAM" id="SSF55331">
    <property type="entry name" value="Tautomerase/MIF"/>
    <property type="match status" value="1"/>
</dbReference>
<accession>A0A1T3CJ48</accession>
<name>A0A1T3CJ48_9HYPO</name>
<proteinExistence type="predicted"/>
<dbReference type="Pfam" id="PF14832">
    <property type="entry name" value="Tautomerase_3"/>
    <property type="match status" value="1"/>
</dbReference>
<reference evidence="2 3" key="1">
    <citation type="submission" date="2016-04" db="EMBL/GenBank/DDBJ databases">
        <title>Multiple horizontal gene transfer events from other fungi enriched the ability of the initially mycotrophic fungus Trichoderma (Ascomycota) to feed on dead plant biomass.</title>
        <authorList>
            <person name="Atanasova L."/>
            <person name="Chenthamara K."/>
            <person name="Zhang J."/>
            <person name="Grujic M."/>
            <person name="Henrissat B."/>
            <person name="Kuo A."/>
            <person name="Aertz A."/>
            <person name="Salamov A."/>
            <person name="Lipzen A."/>
            <person name="Labutti K."/>
            <person name="Barry K."/>
            <person name="Miao Y."/>
            <person name="Rahimi M.J."/>
            <person name="Shen Q."/>
            <person name="Grigoriev I.V."/>
            <person name="Kubicek C.P."/>
            <person name="Druzhinina I.S."/>
        </authorList>
    </citation>
    <scope>NUCLEOTIDE SEQUENCE [LARGE SCALE GENOMIC DNA]</scope>
    <source>
        <strain evidence="2 3">NJAU 4742</strain>
    </source>
</reference>
<gene>
    <name evidence="2" type="ORF">A0O28_0107280</name>
</gene>
<evidence type="ECO:0000259" key="1">
    <source>
        <dbReference type="Pfam" id="PF14832"/>
    </source>
</evidence>
<organism evidence="2 3">
    <name type="scientific">Trichoderma guizhouense</name>
    <dbReference type="NCBI Taxonomy" id="1491466"/>
    <lineage>
        <taxon>Eukaryota</taxon>
        <taxon>Fungi</taxon>
        <taxon>Dikarya</taxon>
        <taxon>Ascomycota</taxon>
        <taxon>Pezizomycotina</taxon>
        <taxon>Sordariomycetes</taxon>
        <taxon>Hypocreomycetidae</taxon>
        <taxon>Hypocreales</taxon>
        <taxon>Hypocreaceae</taxon>
        <taxon>Trichoderma</taxon>
    </lineage>
</organism>
<evidence type="ECO:0000313" key="2">
    <source>
        <dbReference type="EMBL" id="OPB41031.1"/>
    </source>
</evidence>
<protein>
    <recommendedName>
        <fullName evidence="1">Tautomerase cis-CaaD-like domain-containing protein</fullName>
    </recommendedName>
</protein>
<sequence>MPMYHFELAIKLTQTQKMALVNKITDWHATTFRSPRFIVNVRFMDVAQANLTDTYIGGEQRQINRLFVSLRSGGGRTQEQLEGMADKLEDLWNEAVGKGSIATQLRQIFIKRELDVAKESGFHLPLPGGFEQWVKDNTDELKRLAAEGDPDAAQVVEEIKVRPEFQK</sequence>
<comment type="caution">
    <text evidence="2">The sequence shown here is derived from an EMBL/GenBank/DDBJ whole genome shotgun (WGS) entry which is preliminary data.</text>
</comment>
<dbReference type="OrthoDB" id="9981319at2759"/>
<evidence type="ECO:0000313" key="3">
    <source>
        <dbReference type="Proteomes" id="UP000191004"/>
    </source>
</evidence>
<dbReference type="Gene3D" id="3.30.429.10">
    <property type="entry name" value="Macrophage Migration Inhibitory Factor"/>
    <property type="match status" value="1"/>
</dbReference>
<dbReference type="Proteomes" id="UP000191004">
    <property type="component" value="Unassembled WGS sequence"/>
</dbReference>
<dbReference type="InterPro" id="IPR028116">
    <property type="entry name" value="Cis-CaaD-like"/>
</dbReference>